<proteinExistence type="predicted"/>
<keyword evidence="2" id="KW-1185">Reference proteome</keyword>
<protein>
    <submittedName>
        <fullName evidence="1">Uncharacterized protein</fullName>
    </submittedName>
</protein>
<accession>A0ACC0D0G0</accession>
<gene>
    <name evidence="1" type="ORF">F4821DRAFT_270214</name>
</gene>
<comment type="caution">
    <text evidence="1">The sequence shown here is derived from an EMBL/GenBank/DDBJ whole genome shotgun (WGS) entry which is preliminary data.</text>
</comment>
<organism evidence="1 2">
    <name type="scientific">Hypoxylon rubiginosum</name>
    <dbReference type="NCBI Taxonomy" id="110542"/>
    <lineage>
        <taxon>Eukaryota</taxon>
        <taxon>Fungi</taxon>
        <taxon>Dikarya</taxon>
        <taxon>Ascomycota</taxon>
        <taxon>Pezizomycotina</taxon>
        <taxon>Sordariomycetes</taxon>
        <taxon>Xylariomycetidae</taxon>
        <taxon>Xylariales</taxon>
        <taxon>Hypoxylaceae</taxon>
        <taxon>Hypoxylon</taxon>
    </lineage>
</organism>
<evidence type="ECO:0000313" key="2">
    <source>
        <dbReference type="Proteomes" id="UP001497680"/>
    </source>
</evidence>
<evidence type="ECO:0000313" key="1">
    <source>
        <dbReference type="EMBL" id="KAI6086022.1"/>
    </source>
</evidence>
<sequence length="557" mass="61903">MVFFTLLGLSCAIGHHFYYRALHGKEVQDPQWPTRLGIALAFFIKLVLLTSVDIAYKQQAWIIVKKRGFKVRTLDSIFSACHDPLQLFNSELLLRASILAVMAALVWALPLCAIASPSALTTQEGTRIETTTCDNISFLDFGRENGYGLYTEDGTRASLSYWNIFTNPQTGQDDRYIYDSPTSELTRISQLSFLSSIGPLSPLSPCPSSKSCTYYMDVSIPAYKCETRDEFGGENLHGYNKSQLAPTGRLLYASYSSFAEDEGGKPLSWADMTPSAPDFGVWEELPSLWVGWATDPDQYVPHIMECMMYNAEYGYNITFSGNGMAIDEVRSNLTQPLLPEGSSKTPEDKDYQQFSGYHAAGYLYRNFLSGNISLSEGGTYWIDKTDVLQSNIISPDTGLPMDPDFGATIEQRFNHLFLSMYADDRLHSQITSSIACSVLSSILVWNYQPFWLVLSYSLAVSLTLVAIVVGAYSFYKNGYTADAVFSTFITTSRSMDVDALSRGHCLGRWPLTKEVADTVLKFGEVAATSNGIDDARPHAGFGFPENVQELDVAKKYV</sequence>
<name>A0ACC0D0G0_9PEZI</name>
<reference evidence="1 2" key="1">
    <citation type="journal article" date="2022" name="New Phytol.">
        <title>Ecological generalism drives hyperdiversity of secondary metabolite gene clusters in xylarialean endophytes.</title>
        <authorList>
            <person name="Franco M.E.E."/>
            <person name="Wisecaver J.H."/>
            <person name="Arnold A.E."/>
            <person name="Ju Y.M."/>
            <person name="Slot J.C."/>
            <person name="Ahrendt S."/>
            <person name="Moore L.P."/>
            <person name="Eastman K.E."/>
            <person name="Scott K."/>
            <person name="Konkel Z."/>
            <person name="Mondo S.J."/>
            <person name="Kuo A."/>
            <person name="Hayes R.D."/>
            <person name="Haridas S."/>
            <person name="Andreopoulos B."/>
            <person name="Riley R."/>
            <person name="LaButti K."/>
            <person name="Pangilinan J."/>
            <person name="Lipzen A."/>
            <person name="Amirebrahimi M."/>
            <person name="Yan J."/>
            <person name="Adam C."/>
            <person name="Keymanesh K."/>
            <person name="Ng V."/>
            <person name="Louie K."/>
            <person name="Northen T."/>
            <person name="Drula E."/>
            <person name="Henrissat B."/>
            <person name="Hsieh H.M."/>
            <person name="Youens-Clark K."/>
            <person name="Lutzoni F."/>
            <person name="Miadlikowska J."/>
            <person name="Eastwood D.C."/>
            <person name="Hamelin R.C."/>
            <person name="Grigoriev I.V."/>
            <person name="U'Ren J.M."/>
        </authorList>
    </citation>
    <scope>NUCLEOTIDE SEQUENCE [LARGE SCALE GENOMIC DNA]</scope>
    <source>
        <strain evidence="1 2">ER1909</strain>
    </source>
</reference>
<dbReference type="EMBL" id="MU394319">
    <property type="protein sequence ID" value="KAI6086022.1"/>
    <property type="molecule type" value="Genomic_DNA"/>
</dbReference>
<dbReference type="Proteomes" id="UP001497680">
    <property type="component" value="Unassembled WGS sequence"/>
</dbReference>